<protein>
    <submittedName>
        <fullName evidence="9">ABC transporter permease</fullName>
    </submittedName>
</protein>
<dbReference type="Proteomes" id="UP001225134">
    <property type="component" value="Unassembled WGS sequence"/>
</dbReference>
<keyword evidence="5 7" id="KW-1133">Transmembrane helix</keyword>
<evidence type="ECO:0000256" key="7">
    <source>
        <dbReference type="RuleBase" id="RU363032"/>
    </source>
</evidence>
<proteinExistence type="inferred from homology"/>
<accession>A0ABT7HL00</accession>
<dbReference type="Gene3D" id="1.10.3720.10">
    <property type="entry name" value="MetI-like"/>
    <property type="match status" value="1"/>
</dbReference>
<evidence type="ECO:0000313" key="9">
    <source>
        <dbReference type="EMBL" id="MDK9580305.1"/>
    </source>
</evidence>
<feature type="transmembrane region" description="Helical" evidence="7">
    <location>
        <begin position="95"/>
        <end position="118"/>
    </location>
</feature>
<keyword evidence="10" id="KW-1185">Reference proteome</keyword>
<comment type="similarity">
    <text evidence="7">Belongs to the binding-protein-dependent transport system permease family.</text>
</comment>
<gene>
    <name evidence="9" type="ORF">QQA45_02065</name>
</gene>
<keyword evidence="3" id="KW-1003">Cell membrane</keyword>
<dbReference type="Pfam" id="PF19300">
    <property type="entry name" value="BPD_transp_1_N"/>
    <property type="match status" value="1"/>
</dbReference>
<evidence type="ECO:0000256" key="2">
    <source>
        <dbReference type="ARBA" id="ARBA00022448"/>
    </source>
</evidence>
<dbReference type="InterPro" id="IPR045621">
    <property type="entry name" value="BPD_transp_1_N"/>
</dbReference>
<dbReference type="Pfam" id="PF00528">
    <property type="entry name" value="BPD_transp_1"/>
    <property type="match status" value="1"/>
</dbReference>
<organism evidence="9 10">
    <name type="scientific">Sneathia sanguinegens</name>
    <dbReference type="NCBI Taxonomy" id="40543"/>
    <lineage>
        <taxon>Bacteria</taxon>
        <taxon>Fusobacteriati</taxon>
        <taxon>Fusobacteriota</taxon>
        <taxon>Fusobacteriia</taxon>
        <taxon>Fusobacteriales</taxon>
        <taxon>Leptotrichiaceae</taxon>
        <taxon>Sneathia</taxon>
    </lineage>
</organism>
<comment type="caution">
    <text evidence="9">The sequence shown here is derived from an EMBL/GenBank/DDBJ whole genome shotgun (WGS) entry which is preliminary data.</text>
</comment>
<keyword evidence="4 7" id="KW-0812">Transmembrane</keyword>
<feature type="domain" description="ABC transmembrane type-1" evidence="8">
    <location>
        <begin position="93"/>
        <end position="293"/>
    </location>
</feature>
<evidence type="ECO:0000313" key="10">
    <source>
        <dbReference type="Proteomes" id="UP001225134"/>
    </source>
</evidence>
<feature type="transmembrane region" description="Helical" evidence="7">
    <location>
        <begin position="224"/>
        <end position="250"/>
    </location>
</feature>
<dbReference type="EMBL" id="JASSPP010000002">
    <property type="protein sequence ID" value="MDK9580305.1"/>
    <property type="molecule type" value="Genomic_DNA"/>
</dbReference>
<dbReference type="PROSITE" id="PS50928">
    <property type="entry name" value="ABC_TM1"/>
    <property type="match status" value="1"/>
</dbReference>
<feature type="transmembrane region" description="Helical" evidence="7">
    <location>
        <begin position="130"/>
        <end position="156"/>
    </location>
</feature>
<evidence type="ECO:0000256" key="4">
    <source>
        <dbReference type="ARBA" id="ARBA00022692"/>
    </source>
</evidence>
<dbReference type="PANTHER" id="PTHR43163">
    <property type="entry name" value="DIPEPTIDE TRANSPORT SYSTEM PERMEASE PROTEIN DPPB-RELATED"/>
    <property type="match status" value="1"/>
</dbReference>
<feature type="transmembrane region" description="Helical" evidence="7">
    <location>
        <begin position="7"/>
        <end position="28"/>
    </location>
</feature>
<sequence length="306" mass="34782">MYYLKKIINGIFSIYIITTISFFLISIIPGNPATVILGVDASQDRVDAFIRNFGLDKPLGIRYILWLKKVLHGDMGISLKLQIPVKELILDKLPITILTSLITLFIIFIVSIPLSFYLNKIKDEKIIKRWNKILALTISIPSFWLAILIIYVFSVVLKVAQLSYDDSIFSLFIPCLIISLSKIGQLTYNLKKNLYHETREEYIKYLYSNGMKLKYLNMYVLKNAILPVIPLIGLMLIDLITGVVIIEQIFAIPGIGRLLLLSVYTRDIPLLQGLIIYTSTAVIAINVVIDILYGLLDKRIVLGDKK</sequence>
<feature type="transmembrane region" description="Helical" evidence="7">
    <location>
        <begin position="270"/>
        <end position="296"/>
    </location>
</feature>
<keyword evidence="2 7" id="KW-0813">Transport</keyword>
<dbReference type="RefSeq" id="WP_285152671.1">
    <property type="nucleotide sequence ID" value="NZ_JASSPP010000002.1"/>
</dbReference>
<name>A0ABT7HL00_9FUSO</name>
<dbReference type="CDD" id="cd06261">
    <property type="entry name" value="TM_PBP2"/>
    <property type="match status" value="1"/>
</dbReference>
<evidence type="ECO:0000256" key="6">
    <source>
        <dbReference type="ARBA" id="ARBA00023136"/>
    </source>
</evidence>
<dbReference type="SUPFAM" id="SSF161098">
    <property type="entry name" value="MetI-like"/>
    <property type="match status" value="1"/>
</dbReference>
<feature type="transmembrane region" description="Helical" evidence="7">
    <location>
        <begin position="168"/>
        <end position="190"/>
    </location>
</feature>
<dbReference type="InterPro" id="IPR035906">
    <property type="entry name" value="MetI-like_sf"/>
</dbReference>
<dbReference type="PANTHER" id="PTHR43163:SF6">
    <property type="entry name" value="DIPEPTIDE TRANSPORT SYSTEM PERMEASE PROTEIN DPPB-RELATED"/>
    <property type="match status" value="1"/>
</dbReference>
<reference evidence="9 10" key="1">
    <citation type="submission" date="2023-06" db="EMBL/GenBank/DDBJ databases">
        <title>Antibody response to the Sneathia vaginalis cytopathogenic toxin A during pregnancy.</title>
        <authorList>
            <person name="Mccoy Z.T."/>
            <person name="Serrano M.G."/>
            <person name="Spaine K."/>
            <person name="Edwards D.J."/>
            <person name="Buck G.A."/>
            <person name="Jefferson K."/>
        </authorList>
    </citation>
    <scope>NUCLEOTIDE SEQUENCE [LARGE SCALE GENOMIC DNA]</scope>
    <source>
        <strain evidence="9 10">CCUG 42621</strain>
    </source>
</reference>
<evidence type="ECO:0000256" key="5">
    <source>
        <dbReference type="ARBA" id="ARBA00022989"/>
    </source>
</evidence>
<evidence type="ECO:0000256" key="1">
    <source>
        <dbReference type="ARBA" id="ARBA00004651"/>
    </source>
</evidence>
<comment type="subcellular location">
    <subcellularLocation>
        <location evidence="1 7">Cell membrane</location>
        <topology evidence="1 7">Multi-pass membrane protein</topology>
    </subcellularLocation>
</comment>
<keyword evidence="6 7" id="KW-0472">Membrane</keyword>
<evidence type="ECO:0000256" key="3">
    <source>
        <dbReference type="ARBA" id="ARBA00022475"/>
    </source>
</evidence>
<dbReference type="InterPro" id="IPR000515">
    <property type="entry name" value="MetI-like"/>
</dbReference>
<evidence type="ECO:0000259" key="8">
    <source>
        <dbReference type="PROSITE" id="PS50928"/>
    </source>
</evidence>